<proteinExistence type="predicted"/>
<organism evidence="1 2">
    <name type="scientific">Poecilia reticulata</name>
    <name type="common">Guppy</name>
    <name type="synonym">Acanthophacelus reticulatus</name>
    <dbReference type="NCBI Taxonomy" id="8081"/>
    <lineage>
        <taxon>Eukaryota</taxon>
        <taxon>Metazoa</taxon>
        <taxon>Chordata</taxon>
        <taxon>Craniata</taxon>
        <taxon>Vertebrata</taxon>
        <taxon>Euteleostomi</taxon>
        <taxon>Actinopterygii</taxon>
        <taxon>Neopterygii</taxon>
        <taxon>Teleostei</taxon>
        <taxon>Neoteleostei</taxon>
        <taxon>Acanthomorphata</taxon>
        <taxon>Ovalentaria</taxon>
        <taxon>Atherinomorphae</taxon>
        <taxon>Cyprinodontiformes</taxon>
        <taxon>Poeciliidae</taxon>
        <taxon>Poeciliinae</taxon>
        <taxon>Poecilia</taxon>
    </lineage>
</organism>
<evidence type="ECO:0000313" key="1">
    <source>
        <dbReference type="Ensembl" id="ENSPREP00000029347.1"/>
    </source>
</evidence>
<reference evidence="1" key="2">
    <citation type="submission" date="2025-08" db="UniProtKB">
        <authorList>
            <consortium name="Ensembl"/>
        </authorList>
    </citation>
    <scope>IDENTIFICATION</scope>
    <source>
        <strain evidence="1">Guanapo</strain>
    </source>
</reference>
<dbReference type="Bgee" id="ENSPREG00000019867">
    <property type="expression patterns" value="Expressed in head and 1 other cell type or tissue"/>
</dbReference>
<keyword evidence="2" id="KW-1185">Reference proteome</keyword>
<dbReference type="Ensembl" id="ENSPRET00000029680.1">
    <property type="protein sequence ID" value="ENSPREP00000029347.1"/>
    <property type="gene ID" value="ENSPREG00000019867.1"/>
</dbReference>
<dbReference type="Proteomes" id="UP000242638">
    <property type="component" value="Unassembled WGS sequence"/>
</dbReference>
<sequence>MLTSLSIHVSLCCGEPTSVAERKEGSEVTRWCRTRWCRTRWCRTRWCRTRWCSTRWCRTRWCRTRWCRSRWYRTRWCRSRWCRTSWCRSRWCRTRWCRTRWCRTSWCLHPPGSTQVSSCSFWFVSLTCCRNQSFSVKHRFLKTRLFLGFFCSAPLCDVSANSWHISCMRSCMKGCDRSF</sequence>
<reference evidence="1" key="3">
    <citation type="submission" date="2025-09" db="UniProtKB">
        <authorList>
            <consortium name="Ensembl"/>
        </authorList>
    </citation>
    <scope>IDENTIFICATION</scope>
    <source>
        <strain evidence="1">Guanapo</strain>
    </source>
</reference>
<name>A0A3P9Q5A5_POERE</name>
<reference evidence="2" key="1">
    <citation type="submission" date="2013-11" db="EMBL/GenBank/DDBJ databases">
        <title>The genomic landscape of the Guanapo guppy.</title>
        <authorList>
            <person name="Kuenstner A."/>
            <person name="Dreyer C."/>
        </authorList>
    </citation>
    <scope>NUCLEOTIDE SEQUENCE</scope>
    <source>
        <strain evidence="2">Guanapo</strain>
    </source>
</reference>
<dbReference type="GeneTree" id="ENSGT00940000177094"/>
<accession>A0A3P9Q5A5</accession>
<dbReference type="AlphaFoldDB" id="A0A3P9Q5A5"/>
<dbReference type="STRING" id="8081.ENSPREP00000029347"/>
<protein>
    <submittedName>
        <fullName evidence="1">Uncharacterized protein</fullName>
    </submittedName>
</protein>
<evidence type="ECO:0000313" key="2">
    <source>
        <dbReference type="Proteomes" id="UP000242638"/>
    </source>
</evidence>